<name>A0ABU5L974_9RICK</name>
<evidence type="ECO:0000313" key="1">
    <source>
        <dbReference type="EMBL" id="MDZ5762673.1"/>
    </source>
</evidence>
<organism evidence="1 2">
    <name type="scientific">Candidatus Cyrtobacter comes</name>
    <dbReference type="NCBI Taxonomy" id="675776"/>
    <lineage>
        <taxon>Bacteria</taxon>
        <taxon>Pseudomonadati</taxon>
        <taxon>Pseudomonadota</taxon>
        <taxon>Alphaproteobacteria</taxon>
        <taxon>Rickettsiales</taxon>
        <taxon>Candidatus Midichloriaceae</taxon>
        <taxon>Candidatus Cyrtobacter</taxon>
    </lineage>
</organism>
<protein>
    <recommendedName>
        <fullName evidence="3">J domain-containing protein</fullName>
    </recommendedName>
</protein>
<dbReference type="InterPro" id="IPR036869">
    <property type="entry name" value="J_dom_sf"/>
</dbReference>
<dbReference type="Proteomes" id="UP001293791">
    <property type="component" value="Unassembled WGS sequence"/>
</dbReference>
<dbReference type="EMBL" id="JARGYT010000086">
    <property type="protein sequence ID" value="MDZ5762673.1"/>
    <property type="molecule type" value="Genomic_DNA"/>
</dbReference>
<accession>A0ABU5L974</accession>
<sequence>MEDPLKTTDNLQNKIVRSALDGNSSMQQYIQSLDAELWNIEQEMRDIGYDTSRKSGFIKIGSKEDIELQRLERSHSVISSSRADLIERLNLQNHELEGKEYKELKSVQYDSNFEIPFNGDRSISLNTPQQHSGGFQISYENFHSETDASNIYDIIINDESGLSSITEYFPVPKTVEERAQTRINYSFLNTLYRAMKIRDMKNLAKKHNLDTSKVQDSLSDKGAGIFSDIFSNDGLDKQYYRKFSLDLHPDKGGSSEAMQDLNNIYHNGSVKREEKRIFEIIDTLKSNINLAVSCVEKANSVVVIGHEIGNLTSLIQKEFNGEQISVREQISGAASQVKIYNAASSLYNGGSVYTFGLGVDAIADGVYFGYSAFQNDHSEFITAKGKFLTSLNYSVATSISHGATLSTTATLGVPLLGKVAIVTHGTSYATGLLKSYTHSWIGEGGNADYCVSVLDNTVKTIAWPIIFTTDAISISIATVQGELGWLDEDISFQNHIRGLEISKALNDYLSWMCVGFIYDFEQDSKWYQNKIEKANELESDKRRFAKLNVQKLYNGIYKPALEKKYALINSGTSVEDAKEWMESRFKTNVTVKAPEVGGDSEGSKKYLYKYDMCFEMNSYEHGKLYHCYSKSANTVDSVFAGSQYDQSEVIYGYIEYTNIHLEM</sequence>
<gene>
    <name evidence="1" type="ORF">Cyrtocomes_01064</name>
</gene>
<evidence type="ECO:0000313" key="2">
    <source>
        <dbReference type="Proteomes" id="UP001293791"/>
    </source>
</evidence>
<comment type="caution">
    <text evidence="1">The sequence shown here is derived from an EMBL/GenBank/DDBJ whole genome shotgun (WGS) entry which is preliminary data.</text>
</comment>
<evidence type="ECO:0008006" key="3">
    <source>
        <dbReference type="Google" id="ProtNLM"/>
    </source>
</evidence>
<dbReference type="RefSeq" id="WP_322498122.1">
    <property type="nucleotide sequence ID" value="NZ_JARGYT010000086.1"/>
</dbReference>
<dbReference type="SUPFAM" id="SSF46565">
    <property type="entry name" value="Chaperone J-domain"/>
    <property type="match status" value="1"/>
</dbReference>
<keyword evidence="2" id="KW-1185">Reference proteome</keyword>
<reference evidence="1 2" key="1">
    <citation type="submission" date="2023-02" db="EMBL/GenBank/DDBJ databases">
        <title>Host association and intracellularity evolved multiple times independently in the Rickettsiales.</title>
        <authorList>
            <person name="Castelli M."/>
            <person name="Nardi T."/>
            <person name="Gammuto L."/>
            <person name="Bellinzona G."/>
            <person name="Sabaneyeva E."/>
            <person name="Potekhin A."/>
            <person name="Serra V."/>
            <person name="Petroni G."/>
            <person name="Sassera D."/>
        </authorList>
    </citation>
    <scope>NUCLEOTIDE SEQUENCE [LARGE SCALE GENOMIC DNA]</scope>
    <source>
        <strain evidence="1 2">BOD18</strain>
    </source>
</reference>
<proteinExistence type="predicted"/>
<dbReference type="Gene3D" id="1.10.287.110">
    <property type="entry name" value="DnaJ domain"/>
    <property type="match status" value="1"/>
</dbReference>